<accession>A0A563DXI0</accession>
<feature type="domain" description="DUF4439" evidence="1">
    <location>
        <begin position="216"/>
        <end position="334"/>
    </location>
</feature>
<dbReference type="AlphaFoldDB" id="A0A563DXI0"/>
<dbReference type="Gene3D" id="1.20.1260.10">
    <property type="match status" value="1"/>
</dbReference>
<dbReference type="Pfam" id="PF14530">
    <property type="entry name" value="DUF4439"/>
    <property type="match status" value="1"/>
</dbReference>
<evidence type="ECO:0000313" key="3">
    <source>
        <dbReference type="Proteomes" id="UP000320244"/>
    </source>
</evidence>
<dbReference type="EMBL" id="VCQV01000028">
    <property type="protein sequence ID" value="TWP34384.1"/>
    <property type="molecule type" value="Genomic_DNA"/>
</dbReference>
<dbReference type="SUPFAM" id="SSF47240">
    <property type="entry name" value="Ferritin-like"/>
    <property type="match status" value="1"/>
</dbReference>
<sequence>MIPPMPQGTSGAHSRRAVLASCALLTAGVLAGCDVRLQRGAPHIPGVPTQSPPADAATLRAMLLRLRGLAARAEGVGHVGGATSSAGHSSAAKPSARASDAVATHALWAARLATIHHQQATRLAAVIATEGISAPPSAPVAATGTLRQLRDLEVGGVGPRALDGVAGVAPENVPMLCSIAATQGAGARMLGAAVSWPSVATPGPAALALLSDVRGCVYALEVIAGRTPLKQRTLIAATLTTMYAARSRLVLAAGSSAPPAPVEYRLPVPVTDAAAARRLAQVMLGRVVATCASQSPSTAGRVSQVGAVVRLWSEATAASWQWGVKPVPFPGLRE</sequence>
<reference evidence="2 3" key="1">
    <citation type="submission" date="2019-05" db="EMBL/GenBank/DDBJ databases">
        <authorList>
            <person name="Lee S.D."/>
        </authorList>
    </citation>
    <scope>NUCLEOTIDE SEQUENCE [LARGE SCALE GENOMIC DNA]</scope>
    <source>
        <strain evidence="2 3">C5-26</strain>
    </source>
</reference>
<dbReference type="Proteomes" id="UP000320244">
    <property type="component" value="Unassembled WGS sequence"/>
</dbReference>
<keyword evidence="3" id="KW-1185">Reference proteome</keyword>
<evidence type="ECO:0000313" key="2">
    <source>
        <dbReference type="EMBL" id="TWP34384.1"/>
    </source>
</evidence>
<name>A0A563DXI0_9MICO</name>
<gene>
    <name evidence="2" type="ORF">FGL98_17565</name>
</gene>
<dbReference type="InterPro" id="IPR029447">
    <property type="entry name" value="DUF4439"/>
</dbReference>
<organism evidence="2 3">
    <name type="scientific">Leekyejoonella antrihumi</name>
    <dbReference type="NCBI Taxonomy" id="1660198"/>
    <lineage>
        <taxon>Bacteria</taxon>
        <taxon>Bacillati</taxon>
        <taxon>Actinomycetota</taxon>
        <taxon>Actinomycetes</taxon>
        <taxon>Micrococcales</taxon>
        <taxon>Dermacoccaceae</taxon>
        <taxon>Leekyejoonella</taxon>
    </lineage>
</organism>
<dbReference type="InterPro" id="IPR009078">
    <property type="entry name" value="Ferritin-like_SF"/>
</dbReference>
<dbReference type="OrthoDB" id="5146090at2"/>
<protein>
    <submittedName>
        <fullName evidence="2">DUF4439 domain-containing protein</fullName>
    </submittedName>
</protein>
<dbReference type="InterPro" id="IPR012347">
    <property type="entry name" value="Ferritin-like"/>
</dbReference>
<reference evidence="2 3" key="2">
    <citation type="submission" date="2019-08" db="EMBL/GenBank/DDBJ databases">
        <title>Jejuicoccus antrihumi gen. nov., sp. nov., a new member of the family Dermacoccaceae isolated from a cave.</title>
        <authorList>
            <person name="Schumann P."/>
            <person name="Kim I.S."/>
        </authorList>
    </citation>
    <scope>NUCLEOTIDE SEQUENCE [LARGE SCALE GENOMIC DNA]</scope>
    <source>
        <strain evidence="2 3">C5-26</strain>
    </source>
</reference>
<comment type="caution">
    <text evidence="2">The sequence shown here is derived from an EMBL/GenBank/DDBJ whole genome shotgun (WGS) entry which is preliminary data.</text>
</comment>
<evidence type="ECO:0000259" key="1">
    <source>
        <dbReference type="Pfam" id="PF14530"/>
    </source>
</evidence>
<proteinExistence type="predicted"/>